<feature type="binding site" evidence="6">
    <location>
        <position position="145"/>
    </location>
    <ligand>
        <name>ATP</name>
        <dbReference type="ChEBI" id="CHEBI:30616"/>
    </ligand>
</feature>
<dbReference type="GO" id="GO:0016740">
    <property type="term" value="F:transferase activity"/>
    <property type="evidence" value="ECO:0007669"/>
    <property type="project" value="UniProtKB-KW"/>
</dbReference>
<dbReference type="Proteomes" id="UP001201812">
    <property type="component" value="Unassembled WGS sequence"/>
</dbReference>
<dbReference type="InterPro" id="IPR000541">
    <property type="entry name" value="Ncs6/Tuc1/Ctu1"/>
</dbReference>
<dbReference type="GO" id="GO:0002144">
    <property type="term" value="C:cytosolic tRNA wobble base thiouridylase complex"/>
    <property type="evidence" value="ECO:0007669"/>
    <property type="project" value="TreeGrafter"/>
</dbReference>
<evidence type="ECO:0000313" key="9">
    <source>
        <dbReference type="EMBL" id="KAI1715531.1"/>
    </source>
</evidence>
<keyword evidence="2" id="KW-0820">tRNA-binding</keyword>
<keyword evidence="10" id="KW-1185">Reference proteome</keyword>
<feature type="binding site" evidence="6">
    <location>
        <begin position="54"/>
        <end position="56"/>
    </location>
    <ligand>
        <name>ATP</name>
        <dbReference type="ChEBI" id="CHEBI:30616"/>
    </ligand>
</feature>
<dbReference type="InterPro" id="IPR032442">
    <property type="entry name" value="CTU1_C"/>
</dbReference>
<dbReference type="InterPro" id="IPR014729">
    <property type="entry name" value="Rossmann-like_a/b/a_fold"/>
</dbReference>
<evidence type="ECO:0000313" key="10">
    <source>
        <dbReference type="Proteomes" id="UP001201812"/>
    </source>
</evidence>
<reference evidence="9" key="1">
    <citation type="submission" date="2022-01" db="EMBL/GenBank/DDBJ databases">
        <title>Genome Sequence Resource for Two Populations of Ditylenchus destructor, the Migratory Endoparasitic Phytonematode.</title>
        <authorList>
            <person name="Zhang H."/>
            <person name="Lin R."/>
            <person name="Xie B."/>
        </authorList>
    </citation>
    <scope>NUCLEOTIDE SEQUENCE</scope>
    <source>
        <strain evidence="9">BazhouSP</strain>
    </source>
</reference>
<dbReference type="InterPro" id="IPR011063">
    <property type="entry name" value="TilS/TtcA_N"/>
</dbReference>
<feature type="domain" description="tRNA(Ile)-lysidine/2-thiocytidine synthase N-terminal" evidence="7">
    <location>
        <begin position="51"/>
        <end position="211"/>
    </location>
</feature>
<feature type="binding site" evidence="6">
    <location>
        <position position="150"/>
    </location>
    <ligand>
        <name>ATP</name>
        <dbReference type="ChEBI" id="CHEBI:30616"/>
    </ligand>
</feature>
<feature type="binding site" evidence="6">
    <location>
        <position position="86"/>
    </location>
    <ligand>
        <name>ATP</name>
        <dbReference type="ChEBI" id="CHEBI:30616"/>
    </ligand>
</feature>
<dbReference type="InterPro" id="IPR035107">
    <property type="entry name" value="tRNA_thiolation_TtcA_Ctu1"/>
</dbReference>
<dbReference type="PANTHER" id="PTHR11807:SF12">
    <property type="entry name" value="CYTOPLASMIC TRNA 2-THIOLATION PROTEIN 1"/>
    <property type="match status" value="1"/>
</dbReference>
<dbReference type="GO" id="GO:0000049">
    <property type="term" value="F:tRNA binding"/>
    <property type="evidence" value="ECO:0007669"/>
    <property type="project" value="UniProtKB-KW"/>
</dbReference>
<dbReference type="InterPro" id="IPR056369">
    <property type="entry name" value="CTU1-like_ATP-bd"/>
</dbReference>
<dbReference type="Pfam" id="PF01171">
    <property type="entry name" value="ATP_bind_3"/>
    <property type="match status" value="1"/>
</dbReference>
<dbReference type="SUPFAM" id="SSF52402">
    <property type="entry name" value="Adenine nucleotide alpha hydrolases-like"/>
    <property type="match status" value="1"/>
</dbReference>
<dbReference type="PANTHER" id="PTHR11807">
    <property type="entry name" value="ATPASES OF THE PP SUPERFAMILY-RELATED"/>
    <property type="match status" value="1"/>
</dbReference>
<dbReference type="CDD" id="cd01713">
    <property type="entry name" value="CTU1-like"/>
    <property type="match status" value="1"/>
</dbReference>
<dbReference type="PIRSF" id="PIRSF004976">
    <property type="entry name" value="ATPase_YdaO"/>
    <property type="match status" value="1"/>
</dbReference>
<evidence type="ECO:0000259" key="7">
    <source>
        <dbReference type="Pfam" id="PF01171"/>
    </source>
</evidence>
<protein>
    <submittedName>
        <fullName evidence="9">PP-loop family domain-containing protein</fullName>
    </submittedName>
</protein>
<evidence type="ECO:0000256" key="2">
    <source>
        <dbReference type="ARBA" id="ARBA00022555"/>
    </source>
</evidence>
<feature type="domain" description="Cytoplasmic tRNA 2-thiolation protein 1 C-terminal" evidence="8">
    <location>
        <begin position="260"/>
        <end position="286"/>
    </location>
</feature>
<proteinExistence type="predicted"/>
<keyword evidence="4" id="KW-0819">tRNA processing</keyword>
<keyword evidence="1" id="KW-0963">Cytoplasm</keyword>
<name>A0AAD4N8P8_9BILA</name>
<keyword evidence="6" id="KW-0547">Nucleotide-binding</keyword>
<dbReference type="AlphaFoldDB" id="A0AAD4N8P8"/>
<keyword evidence="3" id="KW-0808">Transferase</keyword>
<evidence type="ECO:0000256" key="4">
    <source>
        <dbReference type="ARBA" id="ARBA00022694"/>
    </source>
</evidence>
<keyword evidence="5" id="KW-0694">RNA-binding</keyword>
<evidence type="ECO:0000256" key="6">
    <source>
        <dbReference type="PIRSR" id="PIRSR004976-51"/>
    </source>
</evidence>
<feature type="binding site" evidence="6">
    <location>
        <position position="60"/>
    </location>
    <ligand>
        <name>ATP</name>
        <dbReference type="ChEBI" id="CHEBI:30616"/>
    </ligand>
</feature>
<evidence type="ECO:0000259" key="8">
    <source>
        <dbReference type="Pfam" id="PF16503"/>
    </source>
</evidence>
<dbReference type="NCBIfam" id="TIGR00269">
    <property type="entry name" value="TIGR00269 family protein"/>
    <property type="match status" value="1"/>
</dbReference>
<dbReference type="GO" id="GO:0005739">
    <property type="term" value="C:mitochondrion"/>
    <property type="evidence" value="ECO:0007669"/>
    <property type="project" value="TreeGrafter"/>
</dbReference>
<sequence length="333" mass="37211">MVKCVTCEQSAKIKTAKTGEPRCVDCFLPWFEKDVHRTIDQLKLFSTGECVAVGVSGGKDSTVLASILHTLNQRYSYGLNLVLLCIDEGIIGYRDDSIRELYGWTMDEIVTKIGKKNNCTFCGVFRRQALDRGALKVGACKIVTGHNADDLAETFLMNVLRGDVSRLQRSMVSVSSAEGNALPRVKPLKYSYEKDIVMYAHFKKLNYFSTECIYSPNSYRGNARTFIKDLERERPRVVLDLIRSGESLAVRGDVVKQVLGECERCGYISSQRYCKACLLLYGLNNSNYSVGICPRKGRLSPSITMESEERLKANDIKTECGGSCACDKTPIDF</sequence>
<evidence type="ECO:0000256" key="3">
    <source>
        <dbReference type="ARBA" id="ARBA00022679"/>
    </source>
</evidence>
<gene>
    <name evidence="9" type="ORF">DdX_07849</name>
</gene>
<dbReference type="GO" id="GO:0002143">
    <property type="term" value="P:tRNA wobble position uridine thiolation"/>
    <property type="evidence" value="ECO:0007669"/>
    <property type="project" value="TreeGrafter"/>
</dbReference>
<keyword evidence="6" id="KW-0067">ATP-binding</keyword>
<dbReference type="EMBL" id="JAKKPZ010000011">
    <property type="protein sequence ID" value="KAI1715531.1"/>
    <property type="molecule type" value="Genomic_DNA"/>
</dbReference>
<organism evidence="9 10">
    <name type="scientific">Ditylenchus destructor</name>
    <dbReference type="NCBI Taxonomy" id="166010"/>
    <lineage>
        <taxon>Eukaryota</taxon>
        <taxon>Metazoa</taxon>
        <taxon>Ecdysozoa</taxon>
        <taxon>Nematoda</taxon>
        <taxon>Chromadorea</taxon>
        <taxon>Rhabditida</taxon>
        <taxon>Tylenchina</taxon>
        <taxon>Tylenchomorpha</taxon>
        <taxon>Sphaerularioidea</taxon>
        <taxon>Anguinidae</taxon>
        <taxon>Anguininae</taxon>
        <taxon>Ditylenchus</taxon>
    </lineage>
</organism>
<dbReference type="Pfam" id="PF16503">
    <property type="entry name" value="zn-ribbon_14"/>
    <property type="match status" value="1"/>
</dbReference>
<comment type="caution">
    <text evidence="9">The sequence shown here is derived from an EMBL/GenBank/DDBJ whole genome shotgun (WGS) entry which is preliminary data.</text>
</comment>
<evidence type="ECO:0000256" key="5">
    <source>
        <dbReference type="ARBA" id="ARBA00022884"/>
    </source>
</evidence>
<dbReference type="GO" id="GO:0005524">
    <property type="term" value="F:ATP binding"/>
    <property type="evidence" value="ECO:0007669"/>
    <property type="project" value="UniProtKB-KW"/>
</dbReference>
<dbReference type="Gene3D" id="3.40.50.620">
    <property type="entry name" value="HUPs"/>
    <property type="match status" value="1"/>
</dbReference>
<accession>A0AAD4N8P8</accession>
<evidence type="ECO:0000256" key="1">
    <source>
        <dbReference type="ARBA" id="ARBA00022490"/>
    </source>
</evidence>